<comment type="caution">
    <text evidence="1">The sequence shown here is derived from an EMBL/GenBank/DDBJ whole genome shotgun (WGS) entry which is preliminary data.</text>
</comment>
<organism evidence="1 2">
    <name type="scientific">Escherichia coli DEC2D</name>
    <dbReference type="NCBI Taxonomy" id="868141"/>
    <lineage>
        <taxon>Bacteria</taxon>
        <taxon>Pseudomonadati</taxon>
        <taxon>Pseudomonadota</taxon>
        <taxon>Gammaproteobacteria</taxon>
        <taxon>Enterobacterales</taxon>
        <taxon>Enterobacteriaceae</taxon>
        <taxon>Escherichia</taxon>
    </lineage>
</organism>
<dbReference type="Proteomes" id="UP000005272">
    <property type="component" value="Unassembled WGS sequence"/>
</dbReference>
<evidence type="ECO:0000313" key="1">
    <source>
        <dbReference type="EMBL" id="EHU49145.1"/>
    </source>
</evidence>
<reference evidence="1 2" key="1">
    <citation type="journal article" date="2012" name="J. Bacteriol.">
        <title>Draft Genome Sequences of the Diarrheagenic Escherichia coli Collection.</title>
        <authorList>
            <person name="Hazen T.H."/>
            <person name="Sahl J.W."/>
            <person name="Redman J.C."/>
            <person name="Morris C.R."/>
            <person name="Daugherty S.C."/>
            <person name="Chibucos M.C."/>
            <person name="Sengamalay N.A."/>
            <person name="Fraser-Liggett C.M."/>
            <person name="Steinsland H."/>
            <person name="Whittam T.S."/>
            <person name="Whittam B."/>
            <person name="Manning S.D."/>
            <person name="Rasko D.A."/>
        </authorList>
    </citation>
    <scope>NUCLEOTIDE SEQUENCE [LARGE SCALE GENOMIC DNA]</scope>
    <source>
        <strain evidence="1 2">DEC2D</strain>
    </source>
</reference>
<gene>
    <name evidence="1" type="ORF">ECDEC2D_0189</name>
</gene>
<proteinExistence type="predicted"/>
<sequence length="41" mass="4763">MILLSLKKKLLSGFLSRKKQASKNKQKYYSGETIHLKIINI</sequence>
<name>A0A828UEH9_ECOLX</name>
<protein>
    <submittedName>
        <fullName evidence="1">Uncharacterized protein</fullName>
    </submittedName>
</protein>
<evidence type="ECO:0000313" key="2">
    <source>
        <dbReference type="Proteomes" id="UP000005272"/>
    </source>
</evidence>
<dbReference type="EMBL" id="AIFC01000009">
    <property type="protein sequence ID" value="EHU49145.1"/>
    <property type="molecule type" value="Genomic_DNA"/>
</dbReference>
<dbReference type="AlphaFoldDB" id="A0A828UEH9"/>
<accession>A0A828UEH9</accession>